<dbReference type="RefSeq" id="WP_207853708.1">
    <property type="nucleotide sequence ID" value="NZ_JAFVMG010000003.1"/>
</dbReference>
<reference evidence="1 2" key="1">
    <citation type="submission" date="2021-03" db="EMBL/GenBank/DDBJ databases">
        <title>The complete genome sequence of Acetobacter suratthaniensis TBRC 1719.</title>
        <authorList>
            <person name="Charoenyingcharoen P."/>
            <person name="Yukphan P."/>
        </authorList>
    </citation>
    <scope>NUCLEOTIDE SEQUENCE [LARGE SCALE GENOMIC DNA]</scope>
    <source>
        <strain evidence="1 2">TBRC 1719</strain>
    </source>
</reference>
<keyword evidence="2" id="KW-1185">Reference proteome</keyword>
<sequence>MTQTPPNQPTPLPDTLTNRLYLAVLVSRLENALLAAPSATRALEDWMAQTSLASPLRVERADEPATPCPAAFAPLLGQPATLHYRKIRMTCGPLVLSEAENWYRADRLDTDMQQALDTTDIPFGRAVRALEFFRQTLARESLWWPLPEKNLSCTQLHALRPTPDDNQTASPGNTIGLPTHLFRHTALLRTRAGLPFSLVAETYTAQSLWPFLA</sequence>
<dbReference type="Proteomes" id="UP000664399">
    <property type="component" value="Unassembled WGS sequence"/>
</dbReference>
<name>A0ABS3LK29_9PROT</name>
<gene>
    <name evidence="1" type="ORF">J2D75_05565</name>
</gene>
<evidence type="ECO:0000313" key="2">
    <source>
        <dbReference type="Proteomes" id="UP000664399"/>
    </source>
</evidence>
<dbReference type="InterPro" id="IPR028978">
    <property type="entry name" value="Chorismate_lyase_/UTRA_dom_sf"/>
</dbReference>
<dbReference type="Gene3D" id="3.40.1410.10">
    <property type="entry name" value="Chorismate lyase-like"/>
    <property type="match status" value="1"/>
</dbReference>
<evidence type="ECO:0000313" key="1">
    <source>
        <dbReference type="EMBL" id="MBO1327944.1"/>
    </source>
</evidence>
<evidence type="ECO:0008006" key="3">
    <source>
        <dbReference type="Google" id="ProtNLM"/>
    </source>
</evidence>
<accession>A0ABS3LK29</accession>
<protein>
    <recommendedName>
        <fullName evidence="3">Chorismate lyase</fullName>
    </recommendedName>
</protein>
<organism evidence="1 2">
    <name type="scientific">Acetobacter suratthaniensis</name>
    <dbReference type="NCBI Taxonomy" id="1502841"/>
    <lineage>
        <taxon>Bacteria</taxon>
        <taxon>Pseudomonadati</taxon>
        <taxon>Pseudomonadota</taxon>
        <taxon>Alphaproteobacteria</taxon>
        <taxon>Acetobacterales</taxon>
        <taxon>Acetobacteraceae</taxon>
        <taxon>Acetobacter</taxon>
    </lineage>
</organism>
<comment type="caution">
    <text evidence="1">The sequence shown here is derived from an EMBL/GenBank/DDBJ whole genome shotgun (WGS) entry which is preliminary data.</text>
</comment>
<dbReference type="SUPFAM" id="SSF64288">
    <property type="entry name" value="Chorismate lyase-like"/>
    <property type="match status" value="1"/>
</dbReference>
<dbReference type="EMBL" id="JAFVMG010000003">
    <property type="protein sequence ID" value="MBO1327944.1"/>
    <property type="molecule type" value="Genomic_DNA"/>
</dbReference>
<proteinExistence type="predicted"/>